<dbReference type="EMBL" id="GGFL01012391">
    <property type="protein sequence ID" value="MBW76569.1"/>
    <property type="molecule type" value="Transcribed_RNA"/>
</dbReference>
<sequence length="87" mass="9500">MMVLLLLLLLLLLATCWPLRNVLKEAPPPFATVTRPLTSRTTHNTQVLLTGANAELLLHTIAASESLTNGQITDRSVIETGRLIGRD</sequence>
<evidence type="ECO:0000313" key="2">
    <source>
        <dbReference type="EMBL" id="MBW76569.1"/>
    </source>
</evidence>
<name>A0A2M4DGF2_ANODA</name>
<reference evidence="2" key="1">
    <citation type="submission" date="2018-01" db="EMBL/GenBank/DDBJ databases">
        <title>An insight into the sialome of Amazonian anophelines.</title>
        <authorList>
            <person name="Ribeiro J.M."/>
            <person name="Scarpassa V."/>
            <person name="Calvo E."/>
        </authorList>
    </citation>
    <scope>NUCLEOTIDE SEQUENCE</scope>
</reference>
<keyword evidence="1" id="KW-0732">Signal</keyword>
<organism evidence="2">
    <name type="scientific">Anopheles darlingi</name>
    <name type="common">Mosquito</name>
    <dbReference type="NCBI Taxonomy" id="43151"/>
    <lineage>
        <taxon>Eukaryota</taxon>
        <taxon>Metazoa</taxon>
        <taxon>Ecdysozoa</taxon>
        <taxon>Arthropoda</taxon>
        <taxon>Hexapoda</taxon>
        <taxon>Insecta</taxon>
        <taxon>Pterygota</taxon>
        <taxon>Neoptera</taxon>
        <taxon>Endopterygota</taxon>
        <taxon>Diptera</taxon>
        <taxon>Nematocera</taxon>
        <taxon>Culicoidea</taxon>
        <taxon>Culicidae</taxon>
        <taxon>Anophelinae</taxon>
        <taxon>Anopheles</taxon>
    </lineage>
</organism>
<feature type="signal peptide" evidence="1">
    <location>
        <begin position="1"/>
        <end position="18"/>
    </location>
</feature>
<proteinExistence type="predicted"/>
<protein>
    <submittedName>
        <fullName evidence="2">Putative secreted protein</fullName>
    </submittedName>
</protein>
<accession>A0A2M4DGF2</accession>
<feature type="chain" id="PRO_5014740325" evidence="1">
    <location>
        <begin position="19"/>
        <end position="87"/>
    </location>
</feature>
<dbReference type="AlphaFoldDB" id="A0A2M4DGF2"/>
<evidence type="ECO:0000256" key="1">
    <source>
        <dbReference type="SAM" id="SignalP"/>
    </source>
</evidence>